<dbReference type="Proteomes" id="UP000051783">
    <property type="component" value="Unassembled WGS sequence"/>
</dbReference>
<dbReference type="OrthoDB" id="2270570at2"/>
<protein>
    <submittedName>
        <fullName evidence="1">Uncharacterized protein</fullName>
    </submittedName>
</protein>
<name>A0A0R2M6K3_9LACO</name>
<dbReference type="STRING" id="942150.IV64_GL000927"/>
<reference evidence="1 2" key="1">
    <citation type="journal article" date="2015" name="Genome Announc.">
        <title>Expanding the biotechnology potential of lactobacilli through comparative genomics of 213 strains and associated genera.</title>
        <authorList>
            <person name="Sun Z."/>
            <person name="Harris H.M."/>
            <person name="McCann A."/>
            <person name="Guo C."/>
            <person name="Argimon S."/>
            <person name="Zhang W."/>
            <person name="Yang X."/>
            <person name="Jeffery I.B."/>
            <person name="Cooney J.C."/>
            <person name="Kagawa T.F."/>
            <person name="Liu W."/>
            <person name="Song Y."/>
            <person name="Salvetti E."/>
            <person name="Wrobel A."/>
            <person name="Rasinkangas P."/>
            <person name="Parkhill J."/>
            <person name="Rea M.C."/>
            <person name="O'Sullivan O."/>
            <person name="Ritari J."/>
            <person name="Douillard F.P."/>
            <person name="Paul Ross R."/>
            <person name="Yang R."/>
            <person name="Briner A.E."/>
            <person name="Felis G.E."/>
            <person name="de Vos W.M."/>
            <person name="Barrangou R."/>
            <person name="Klaenhammer T.R."/>
            <person name="Caufield P.W."/>
            <person name="Cui Y."/>
            <person name="Zhang H."/>
            <person name="O'Toole P.W."/>
        </authorList>
    </citation>
    <scope>NUCLEOTIDE SEQUENCE [LARGE SCALE GENOMIC DNA]</scope>
    <source>
        <strain evidence="1 2">LMG 26013</strain>
    </source>
</reference>
<evidence type="ECO:0000313" key="2">
    <source>
        <dbReference type="Proteomes" id="UP000051783"/>
    </source>
</evidence>
<dbReference type="PATRIC" id="fig|942150.3.peg.956"/>
<accession>A0A0R2M6K3</accession>
<sequence>MQLLINIVPNETISWDRLFQLGAAIEAQRFAGVTTNLQLTADQELTADHQSKLAALAITVQDKPQLPTAKHSYVLNLRENNVLLPGALAQWQSVTTKHAHTPISLATFDNQSSLDEQISDYLMIHANNSLLTTYHQLSKSDSVWPQLWGLQNYSVRSNLKNFRLFSQRLRPTGVLLPADQISSDYPLASIAQNLQLLSQHTEIVRLHVPTIQNGQWNRDTPFIWFNQLQAATKVPLPIDWEPAFARYCRSQLRKLLNNTEENHLTQDQQTVISEQLDQFSAPDDQDVED</sequence>
<proteinExistence type="predicted"/>
<keyword evidence="2" id="KW-1185">Reference proteome</keyword>
<dbReference type="RefSeq" id="WP_057707379.1">
    <property type="nucleotide sequence ID" value="NZ_JQCL01000089.1"/>
</dbReference>
<dbReference type="AlphaFoldDB" id="A0A0R2M6K3"/>
<evidence type="ECO:0000313" key="1">
    <source>
        <dbReference type="EMBL" id="KRO08076.1"/>
    </source>
</evidence>
<dbReference type="EMBL" id="JQCL01000089">
    <property type="protein sequence ID" value="KRO08076.1"/>
    <property type="molecule type" value="Genomic_DNA"/>
</dbReference>
<organism evidence="1 2">
    <name type="scientific">Lactiplantibacillus xiangfangensis</name>
    <dbReference type="NCBI Taxonomy" id="942150"/>
    <lineage>
        <taxon>Bacteria</taxon>
        <taxon>Bacillati</taxon>
        <taxon>Bacillota</taxon>
        <taxon>Bacilli</taxon>
        <taxon>Lactobacillales</taxon>
        <taxon>Lactobacillaceae</taxon>
        <taxon>Lactiplantibacillus</taxon>
    </lineage>
</organism>
<gene>
    <name evidence="1" type="ORF">IV64_GL000927</name>
</gene>
<comment type="caution">
    <text evidence="1">The sequence shown here is derived from an EMBL/GenBank/DDBJ whole genome shotgun (WGS) entry which is preliminary data.</text>
</comment>